<evidence type="ECO:0000313" key="2">
    <source>
        <dbReference type="EMBL" id="PWJ40750.1"/>
    </source>
</evidence>
<dbReference type="Gene3D" id="2.60.40.10">
    <property type="entry name" value="Immunoglobulins"/>
    <property type="match status" value="1"/>
</dbReference>
<comment type="caution">
    <text evidence="2">The sequence shown here is derived from an EMBL/GenBank/DDBJ whole genome shotgun (WGS) entry which is preliminary data.</text>
</comment>
<dbReference type="InterPro" id="IPR011467">
    <property type="entry name" value="DUF1573"/>
</dbReference>
<proteinExistence type="predicted"/>
<accession>A0A315Z9L4</accession>
<dbReference type="PANTHER" id="PTHR37833">
    <property type="entry name" value="LIPOPROTEIN-RELATED"/>
    <property type="match status" value="1"/>
</dbReference>
<name>A0A315Z9L4_SEDFL</name>
<dbReference type="Pfam" id="PF07610">
    <property type="entry name" value="DUF1573"/>
    <property type="match status" value="1"/>
</dbReference>
<reference evidence="2 3" key="1">
    <citation type="submission" date="2018-03" db="EMBL/GenBank/DDBJ databases">
        <title>Genomic Encyclopedia of Archaeal and Bacterial Type Strains, Phase II (KMG-II): from individual species to whole genera.</title>
        <authorList>
            <person name="Goeker M."/>
        </authorList>
    </citation>
    <scope>NUCLEOTIDE SEQUENCE [LARGE SCALE GENOMIC DNA]</scope>
    <source>
        <strain evidence="2 3">DSM 28229</strain>
    </source>
</reference>
<dbReference type="EMBL" id="QGDO01000004">
    <property type="protein sequence ID" value="PWJ40750.1"/>
    <property type="molecule type" value="Genomic_DNA"/>
</dbReference>
<dbReference type="RefSeq" id="WP_109619457.1">
    <property type="nucleotide sequence ID" value="NZ_QGDO01000004.1"/>
</dbReference>
<keyword evidence="1" id="KW-0732">Signal</keyword>
<sequence>MKKIITFLSIFISLSLFTQVFAQEQEASKGPKIYAMPSTHDFGDIYQGDKVSHTFEIENQGTAPLLLSNVKTTCGCTAPEWPKEAIKPGEKANIKVTFNSRGKSGYQNKTITVMSNATESMYRLKIFANVLPPKKDGE</sequence>
<organism evidence="2 3">
    <name type="scientific">Sediminitomix flava</name>
    <dbReference type="NCBI Taxonomy" id="379075"/>
    <lineage>
        <taxon>Bacteria</taxon>
        <taxon>Pseudomonadati</taxon>
        <taxon>Bacteroidota</taxon>
        <taxon>Cytophagia</taxon>
        <taxon>Cytophagales</taxon>
        <taxon>Flammeovirgaceae</taxon>
        <taxon>Sediminitomix</taxon>
    </lineage>
</organism>
<dbReference type="InterPro" id="IPR013783">
    <property type="entry name" value="Ig-like_fold"/>
</dbReference>
<evidence type="ECO:0000313" key="3">
    <source>
        <dbReference type="Proteomes" id="UP000245535"/>
    </source>
</evidence>
<dbReference type="OrthoDB" id="826619at2"/>
<feature type="signal peptide" evidence="1">
    <location>
        <begin position="1"/>
        <end position="22"/>
    </location>
</feature>
<evidence type="ECO:0000256" key="1">
    <source>
        <dbReference type="SAM" id="SignalP"/>
    </source>
</evidence>
<dbReference type="Proteomes" id="UP000245535">
    <property type="component" value="Unassembled WGS sequence"/>
</dbReference>
<dbReference type="PANTHER" id="PTHR37833:SF1">
    <property type="entry name" value="SIGNAL PEPTIDE PROTEIN"/>
    <property type="match status" value="1"/>
</dbReference>
<protein>
    <submittedName>
        <fullName evidence="2">Uncharacterized protein DUF1573</fullName>
    </submittedName>
</protein>
<dbReference type="AlphaFoldDB" id="A0A315Z9L4"/>
<keyword evidence="3" id="KW-1185">Reference proteome</keyword>
<feature type="chain" id="PRO_5016258685" evidence="1">
    <location>
        <begin position="23"/>
        <end position="138"/>
    </location>
</feature>
<gene>
    <name evidence="2" type="ORF">BC781_1048</name>
</gene>